<protein>
    <submittedName>
        <fullName evidence="2">Uncharacterized protein</fullName>
    </submittedName>
</protein>
<feature type="compositionally biased region" description="Polar residues" evidence="1">
    <location>
        <begin position="38"/>
        <end position="48"/>
    </location>
</feature>
<keyword evidence="3" id="KW-1185">Reference proteome</keyword>
<dbReference type="Proteomes" id="UP000266841">
    <property type="component" value="Unassembled WGS sequence"/>
</dbReference>
<comment type="caution">
    <text evidence="2">The sequence shown here is derived from an EMBL/GenBank/DDBJ whole genome shotgun (WGS) entry which is preliminary data.</text>
</comment>
<feature type="region of interest" description="Disordered" evidence="1">
    <location>
        <begin position="17"/>
        <end position="48"/>
    </location>
</feature>
<name>K0SG99_THAOC</name>
<evidence type="ECO:0000313" key="2">
    <source>
        <dbReference type="EMBL" id="EJK64380.1"/>
    </source>
</evidence>
<evidence type="ECO:0000313" key="3">
    <source>
        <dbReference type="Proteomes" id="UP000266841"/>
    </source>
</evidence>
<gene>
    <name evidence="2" type="ORF">THAOC_14890</name>
</gene>
<proteinExistence type="predicted"/>
<evidence type="ECO:0000256" key="1">
    <source>
        <dbReference type="SAM" id="MobiDB-lite"/>
    </source>
</evidence>
<dbReference type="EMBL" id="AGNL01017316">
    <property type="protein sequence ID" value="EJK64380.1"/>
    <property type="molecule type" value="Genomic_DNA"/>
</dbReference>
<reference evidence="2 3" key="1">
    <citation type="journal article" date="2012" name="Genome Biol.">
        <title>Genome and low-iron response of an oceanic diatom adapted to chronic iron limitation.</title>
        <authorList>
            <person name="Lommer M."/>
            <person name="Specht M."/>
            <person name="Roy A.S."/>
            <person name="Kraemer L."/>
            <person name="Andreson R."/>
            <person name="Gutowska M.A."/>
            <person name="Wolf J."/>
            <person name="Bergner S.V."/>
            <person name="Schilhabel M.B."/>
            <person name="Klostermeier U.C."/>
            <person name="Beiko R.G."/>
            <person name="Rosenstiel P."/>
            <person name="Hippler M."/>
            <person name="Laroche J."/>
        </authorList>
    </citation>
    <scope>NUCLEOTIDE SEQUENCE [LARGE SCALE GENOMIC DNA]</scope>
    <source>
        <strain evidence="2 3">CCMP1005</strain>
    </source>
</reference>
<accession>K0SG99</accession>
<organism evidence="2 3">
    <name type="scientific">Thalassiosira oceanica</name>
    <name type="common">Marine diatom</name>
    <dbReference type="NCBI Taxonomy" id="159749"/>
    <lineage>
        <taxon>Eukaryota</taxon>
        <taxon>Sar</taxon>
        <taxon>Stramenopiles</taxon>
        <taxon>Ochrophyta</taxon>
        <taxon>Bacillariophyta</taxon>
        <taxon>Coscinodiscophyceae</taxon>
        <taxon>Thalassiosirophycidae</taxon>
        <taxon>Thalassiosirales</taxon>
        <taxon>Thalassiosiraceae</taxon>
        <taxon>Thalassiosira</taxon>
    </lineage>
</organism>
<sequence length="294" mass="32193">MHLLQKGNSAALVVGAEADGDFPTPSDPEQLSDLARKPSSSLLEQSTRQLREPFLPPRVVKSVKSRRAASKTLGGSSFPRSLWPGGSRPCSSDRAIVRAPHSQFQVPSNSYVGITKVSLIQISVLRSTSTSATVLVIHFSKCCGKVLAVKSVPRYLRSENTKSKHIKTESSTLPQARSRTSATYLRPASAPGKGSIFMRNIIAILRVRAINNTCDTDTDACYDIVRCLVIQSCVDEEIIQDLVYLARESDDWLSIQESALLQEGKANFIRAISLFQHLFSTAFKSQGSVERRVG</sequence>
<feature type="non-terminal residue" evidence="2">
    <location>
        <position position="294"/>
    </location>
</feature>
<feature type="region of interest" description="Disordered" evidence="1">
    <location>
        <begin position="65"/>
        <end position="89"/>
    </location>
</feature>
<dbReference type="AlphaFoldDB" id="K0SG99"/>